<gene>
    <name evidence="2" type="ORF">EYF80_007179</name>
</gene>
<protein>
    <submittedName>
        <fullName evidence="2">Uncharacterized protein</fullName>
    </submittedName>
</protein>
<evidence type="ECO:0000313" key="3">
    <source>
        <dbReference type="Proteomes" id="UP000314294"/>
    </source>
</evidence>
<organism evidence="2 3">
    <name type="scientific">Liparis tanakae</name>
    <name type="common">Tanaka's snailfish</name>
    <dbReference type="NCBI Taxonomy" id="230148"/>
    <lineage>
        <taxon>Eukaryota</taxon>
        <taxon>Metazoa</taxon>
        <taxon>Chordata</taxon>
        <taxon>Craniata</taxon>
        <taxon>Vertebrata</taxon>
        <taxon>Euteleostomi</taxon>
        <taxon>Actinopterygii</taxon>
        <taxon>Neopterygii</taxon>
        <taxon>Teleostei</taxon>
        <taxon>Neoteleostei</taxon>
        <taxon>Acanthomorphata</taxon>
        <taxon>Eupercaria</taxon>
        <taxon>Perciformes</taxon>
        <taxon>Cottioidei</taxon>
        <taxon>Cottales</taxon>
        <taxon>Liparidae</taxon>
        <taxon>Liparis</taxon>
    </lineage>
</organism>
<dbReference type="AlphaFoldDB" id="A0A4Z2IY24"/>
<name>A0A4Z2IY24_9TELE</name>
<comment type="caution">
    <text evidence="2">The sequence shown here is derived from an EMBL/GenBank/DDBJ whole genome shotgun (WGS) entry which is preliminary data.</text>
</comment>
<keyword evidence="3" id="KW-1185">Reference proteome</keyword>
<dbReference type="EMBL" id="SRLO01000038">
    <property type="protein sequence ID" value="TNN82661.1"/>
    <property type="molecule type" value="Genomic_DNA"/>
</dbReference>
<reference evidence="2 3" key="1">
    <citation type="submission" date="2019-03" db="EMBL/GenBank/DDBJ databases">
        <title>First draft genome of Liparis tanakae, snailfish: a comprehensive survey of snailfish specific genes.</title>
        <authorList>
            <person name="Kim W."/>
            <person name="Song I."/>
            <person name="Jeong J.-H."/>
            <person name="Kim D."/>
            <person name="Kim S."/>
            <person name="Ryu S."/>
            <person name="Song J.Y."/>
            <person name="Lee S.K."/>
        </authorList>
    </citation>
    <scope>NUCLEOTIDE SEQUENCE [LARGE SCALE GENOMIC DNA]</scope>
    <source>
        <tissue evidence="2">Muscle</tissue>
    </source>
</reference>
<sequence length="64" mass="7123">MLSLMNVWRRFGTLSRDVNTSCLEFQGEGPERVNSNLSRPAGRGKRSLQEAESSLSLCLPVLPM</sequence>
<evidence type="ECO:0000256" key="1">
    <source>
        <dbReference type="SAM" id="MobiDB-lite"/>
    </source>
</evidence>
<feature type="region of interest" description="Disordered" evidence="1">
    <location>
        <begin position="28"/>
        <end position="48"/>
    </location>
</feature>
<accession>A0A4Z2IY24</accession>
<proteinExistence type="predicted"/>
<evidence type="ECO:0000313" key="2">
    <source>
        <dbReference type="EMBL" id="TNN82661.1"/>
    </source>
</evidence>
<dbReference type="Proteomes" id="UP000314294">
    <property type="component" value="Unassembled WGS sequence"/>
</dbReference>